<feature type="transmembrane region" description="Helical" evidence="1">
    <location>
        <begin position="191"/>
        <end position="208"/>
    </location>
</feature>
<feature type="transmembrane region" description="Helical" evidence="1">
    <location>
        <begin position="215"/>
        <end position="233"/>
    </location>
</feature>
<keyword evidence="1" id="KW-0472">Membrane</keyword>
<feature type="transmembrane region" description="Helical" evidence="1">
    <location>
        <begin position="377"/>
        <end position="408"/>
    </location>
</feature>
<feature type="transmembrane region" description="Helical" evidence="1">
    <location>
        <begin position="496"/>
        <end position="513"/>
    </location>
</feature>
<name>A0A242C6F9_9ENTE</name>
<dbReference type="Proteomes" id="UP000195139">
    <property type="component" value="Unassembled WGS sequence"/>
</dbReference>
<evidence type="ECO:0000313" key="3">
    <source>
        <dbReference type="EMBL" id="OTO05490.1"/>
    </source>
</evidence>
<reference evidence="2 4" key="2">
    <citation type="submission" date="2018-07" db="EMBL/GenBank/DDBJ databases">
        <title>The Genome Sequence of Enterococcus sp. DIV0659b.</title>
        <authorList>
            <consortium name="The Broad Institute Genomics Platform"/>
            <consortium name="The Broad Institute Genomic Center for Infectious Diseases"/>
            <person name="Earl A."/>
            <person name="Manson A."/>
            <person name="Schwartman J."/>
            <person name="Gilmore M."/>
            <person name="Abouelleil A."/>
            <person name="Cao P."/>
            <person name="Chapman S."/>
            <person name="Cusick C."/>
            <person name="Shea T."/>
            <person name="Young S."/>
            <person name="Neafsey D."/>
            <person name="Nusbaum C."/>
            <person name="Birren B."/>
        </authorList>
    </citation>
    <scope>NUCLEOTIDE SEQUENCE [LARGE SCALE GENOMIC DNA]</scope>
    <source>
        <strain evidence="2 4">4G2_DIV0659</strain>
    </source>
</reference>
<feature type="transmembrane region" description="Helical" evidence="1">
    <location>
        <begin position="104"/>
        <end position="123"/>
    </location>
</feature>
<feature type="transmembrane region" description="Helical" evidence="1">
    <location>
        <begin position="342"/>
        <end position="365"/>
    </location>
</feature>
<feature type="transmembrane region" description="Helical" evidence="1">
    <location>
        <begin position="239"/>
        <end position="258"/>
    </location>
</feature>
<accession>A0A242C6F9</accession>
<feature type="transmembrane region" description="Helical" evidence="1">
    <location>
        <begin position="458"/>
        <end position="484"/>
    </location>
</feature>
<evidence type="ECO:0000256" key="1">
    <source>
        <dbReference type="SAM" id="Phobius"/>
    </source>
</evidence>
<dbReference type="EMBL" id="NGLE01000004">
    <property type="protein sequence ID" value="OTO05490.1"/>
    <property type="molecule type" value="Genomic_DNA"/>
</dbReference>
<feature type="transmembrane region" description="Helical" evidence="1">
    <location>
        <begin position="429"/>
        <end position="446"/>
    </location>
</feature>
<sequence>MDLFFTYLRNYKYFKLTRVTKKINALIYFLKKIPFIGEKIPMYLYSYYPVKQAIAVVGFLFGGASSIINKFFWLTIYITIAAFIESLNTQEPFLAVFFAFRPGVFLHGLFLWLVLTVLFFGFYGQFTLIIDKKIIDFYEEFLLSRTIVVRGTMLLDSSYQALVYIPAALVLGVLSGQIVPVVIFVPLSYLGSQYLFLLFGRLAYAWRFTNLRRKLVGTLIGVSILIFCGWVEYYGFVSFIMYALLSWWGLLFLLIFFIGSLRGLLRFKDENDFLLFWLERASLNLKRLNDFSNTENQYLNQGFAMQKKLVVATDQTFQQLSGSQYLNALLFSRYRSILNKSLVFRFYFIIAAWIAIVCASLFGVFAKTEGEELIQTLPILFFIMYLATFGKKVVQMVFVNCDVSMLYYPFYREARTIITGFNYRFKQTFYYNSVISAGIFSCYVLFQLMNDFILDWQFFGVLLLLLVALSLLFSFHELFVYYLVQPFTGDMEIVSPLYKIIAGVFYGISYANLQLGSIGYRYVILVSLISLIYVTIGFVVVYKKAPKTFRIKH</sequence>
<keyword evidence="1" id="KW-1133">Transmembrane helix</keyword>
<feature type="transmembrane region" description="Helical" evidence="1">
    <location>
        <begin position="53"/>
        <end position="84"/>
    </location>
</feature>
<gene>
    <name evidence="2" type="ORF">A5880_000386</name>
    <name evidence="3" type="ORF">A5880_002663</name>
</gene>
<dbReference type="OrthoDB" id="1710898at2"/>
<dbReference type="STRING" id="1834181.A5880_002663"/>
<keyword evidence="1" id="KW-0812">Transmembrane</keyword>
<dbReference type="RefSeq" id="WP_086331528.1">
    <property type="nucleotide sequence ID" value="NZ_NGLE02000001.1"/>
</dbReference>
<proteinExistence type="predicted"/>
<feature type="transmembrane region" description="Helical" evidence="1">
    <location>
        <begin position="161"/>
        <end position="185"/>
    </location>
</feature>
<evidence type="ECO:0000313" key="4">
    <source>
        <dbReference type="Proteomes" id="UP000195139"/>
    </source>
</evidence>
<dbReference type="EMBL" id="NGLE02000001">
    <property type="protein sequence ID" value="MEI5992847.1"/>
    <property type="molecule type" value="Genomic_DNA"/>
</dbReference>
<evidence type="ECO:0000313" key="2">
    <source>
        <dbReference type="EMBL" id="MEI5992847.1"/>
    </source>
</evidence>
<protein>
    <submittedName>
        <fullName evidence="3">Uncharacterized protein</fullName>
    </submittedName>
</protein>
<comment type="caution">
    <text evidence="3">The sequence shown here is derived from an EMBL/GenBank/DDBJ whole genome shotgun (WGS) entry which is preliminary data.</text>
</comment>
<reference evidence="3" key="1">
    <citation type="submission" date="2017-05" db="EMBL/GenBank/DDBJ databases">
        <title>The Genome Sequence of Enterococcus sp. 4G2_DIV0659.</title>
        <authorList>
            <consortium name="The Broad Institute Genomics Platform"/>
            <consortium name="The Broad Institute Genomic Center for Infectious Diseases"/>
            <person name="Earl A."/>
            <person name="Manson A."/>
            <person name="Schwartman J."/>
            <person name="Gilmore M."/>
            <person name="Abouelleil A."/>
            <person name="Cao P."/>
            <person name="Chapman S."/>
            <person name="Cusick C."/>
            <person name="Shea T."/>
            <person name="Young S."/>
            <person name="Neafsey D."/>
            <person name="Nusbaum C."/>
            <person name="Birren B."/>
        </authorList>
    </citation>
    <scope>NUCLEOTIDE SEQUENCE [LARGE SCALE GENOMIC DNA]</scope>
    <source>
        <strain evidence="3">4G2_DIV0659</strain>
    </source>
</reference>
<keyword evidence="4" id="KW-1185">Reference proteome</keyword>
<organism evidence="3">
    <name type="scientific">Candidatus Enterococcus mansonii</name>
    <dbReference type="NCBI Taxonomy" id="1834181"/>
    <lineage>
        <taxon>Bacteria</taxon>
        <taxon>Bacillati</taxon>
        <taxon>Bacillota</taxon>
        <taxon>Bacilli</taxon>
        <taxon>Lactobacillales</taxon>
        <taxon>Enterococcaceae</taxon>
        <taxon>Enterococcus</taxon>
    </lineage>
</organism>
<feature type="transmembrane region" description="Helical" evidence="1">
    <location>
        <begin position="519"/>
        <end position="542"/>
    </location>
</feature>
<dbReference type="AlphaFoldDB" id="A0A242C6F9"/>